<feature type="transmembrane region" description="Helical" evidence="1">
    <location>
        <begin position="21"/>
        <end position="42"/>
    </location>
</feature>
<keyword evidence="1" id="KW-0812">Transmembrane</keyword>
<evidence type="ECO:0000313" key="2">
    <source>
        <dbReference type="EMBL" id="CAB4219022.1"/>
    </source>
</evidence>
<dbReference type="EMBL" id="LR797474">
    <property type="protein sequence ID" value="CAB4219022.1"/>
    <property type="molecule type" value="Genomic_DNA"/>
</dbReference>
<protein>
    <submittedName>
        <fullName evidence="2">Uncharacterized protein</fullName>
    </submittedName>
</protein>
<sequence length="111" mass="12585">MNKKELIDAFLQKLGVFGKKLGNLIIVAIAMLAGFFIGYYYWVMTNKVGKSQWDSIKPLTTTSVAINERNELLVIDRKTGIYSIYQDSVGIVIFNLYANRIYKQAVPVTTK</sequence>
<name>A0A6J5STX5_9CAUD</name>
<keyword evidence="1" id="KW-0472">Membrane</keyword>
<accession>A0A6J5STX5</accession>
<keyword evidence="1" id="KW-1133">Transmembrane helix</keyword>
<reference evidence="2" key="1">
    <citation type="submission" date="2020-05" db="EMBL/GenBank/DDBJ databases">
        <authorList>
            <person name="Chiriac C."/>
            <person name="Salcher M."/>
            <person name="Ghai R."/>
            <person name="Kavagutti S V."/>
        </authorList>
    </citation>
    <scope>NUCLEOTIDE SEQUENCE</scope>
</reference>
<evidence type="ECO:0000256" key="1">
    <source>
        <dbReference type="SAM" id="Phobius"/>
    </source>
</evidence>
<organism evidence="2">
    <name type="scientific">uncultured Caudovirales phage</name>
    <dbReference type="NCBI Taxonomy" id="2100421"/>
    <lineage>
        <taxon>Viruses</taxon>
        <taxon>Duplodnaviria</taxon>
        <taxon>Heunggongvirae</taxon>
        <taxon>Uroviricota</taxon>
        <taxon>Caudoviricetes</taxon>
        <taxon>Peduoviridae</taxon>
        <taxon>Maltschvirus</taxon>
        <taxon>Maltschvirus maltsch</taxon>
    </lineage>
</organism>
<gene>
    <name evidence="2" type="ORF">UFOVP1604_105</name>
</gene>
<proteinExistence type="predicted"/>